<dbReference type="GO" id="GO:0008168">
    <property type="term" value="F:methyltransferase activity"/>
    <property type="evidence" value="ECO:0007669"/>
    <property type="project" value="UniProtKB-KW"/>
</dbReference>
<dbReference type="EMBL" id="PXWG01000035">
    <property type="protein sequence ID" value="PSJ27808.1"/>
    <property type="molecule type" value="Genomic_DNA"/>
</dbReference>
<proteinExistence type="predicted"/>
<dbReference type="InterPro" id="IPR013217">
    <property type="entry name" value="Methyltransf_12"/>
</dbReference>
<feature type="domain" description="Methyltransferase type 12" evidence="2">
    <location>
        <begin position="123"/>
        <end position="220"/>
    </location>
</feature>
<dbReference type="AlphaFoldDB" id="A0A9X7JQD6"/>
<evidence type="ECO:0000313" key="4">
    <source>
        <dbReference type="Proteomes" id="UP000242427"/>
    </source>
</evidence>
<organism evidence="3 4">
    <name type="scientific">Streptosporangium nondiastaticum</name>
    <dbReference type="NCBI Taxonomy" id="35764"/>
    <lineage>
        <taxon>Bacteria</taxon>
        <taxon>Bacillati</taxon>
        <taxon>Actinomycetota</taxon>
        <taxon>Actinomycetes</taxon>
        <taxon>Streptosporangiales</taxon>
        <taxon>Streptosporangiaceae</taxon>
        <taxon>Streptosporangium</taxon>
    </lineage>
</organism>
<feature type="compositionally biased region" description="Low complexity" evidence="1">
    <location>
        <begin position="17"/>
        <end position="28"/>
    </location>
</feature>
<protein>
    <submittedName>
        <fullName evidence="3">SAM-dependent methyltransferase</fullName>
    </submittedName>
</protein>
<sequence length="343" mass="37228">MWSDACRNIPKTPTTPPATSSGRSSARAEPTRLPCGTAWKIVRVPATGPVSVTQVTTTGERAGGGLGGPAGNWREDNRALWDERVPLHTESAFYDVAGFKAGRNDLRGFEADEVGDVTGKRLLHLQCHIGTDTLSWARRGAEVTGLDFSGPAVEAARALAAEVGEERARFVEADVYDAPAALRGETFDIVYTGFGALCWLPDLTQWARTVAQLVAPGGFLYLAEFHPVAMCLGEDGSAFTEDYFTRGPFAYEEPGSYAALTAATRHNRSVEWQHPLSDVVSAVTAAGLRLEFLHEHDFTLFEYLDGMVRARDTSGSRGGESTVYRLPEGRPRIPMVYSLRASK</sequence>
<dbReference type="OrthoDB" id="8385759at2"/>
<reference evidence="3 4" key="1">
    <citation type="submission" date="2018-03" db="EMBL/GenBank/DDBJ databases">
        <title>Chitinolytic properties of Streptosporangium nondiastaticum TBG75A20.</title>
        <authorList>
            <person name="Gayathri V."/>
            <person name="Shiburaj S."/>
        </authorList>
    </citation>
    <scope>NUCLEOTIDE SEQUENCE [LARGE SCALE GENOMIC DNA]</scope>
    <source>
        <strain evidence="3 4">TBG75A20</strain>
    </source>
</reference>
<evidence type="ECO:0000259" key="2">
    <source>
        <dbReference type="Pfam" id="PF08242"/>
    </source>
</evidence>
<dbReference type="InterPro" id="IPR029063">
    <property type="entry name" value="SAM-dependent_MTases_sf"/>
</dbReference>
<dbReference type="Gene3D" id="3.40.50.150">
    <property type="entry name" value="Vaccinia Virus protein VP39"/>
    <property type="match status" value="1"/>
</dbReference>
<dbReference type="PANTHER" id="PTHR43861">
    <property type="entry name" value="TRANS-ACONITATE 2-METHYLTRANSFERASE-RELATED"/>
    <property type="match status" value="1"/>
</dbReference>
<accession>A0A9X7JQD6</accession>
<dbReference type="Proteomes" id="UP000242427">
    <property type="component" value="Unassembled WGS sequence"/>
</dbReference>
<name>A0A9X7JQD6_9ACTN</name>
<dbReference type="Pfam" id="PF08242">
    <property type="entry name" value="Methyltransf_12"/>
    <property type="match status" value="1"/>
</dbReference>
<gene>
    <name evidence="3" type="ORF">B7P34_15800</name>
</gene>
<dbReference type="PANTHER" id="PTHR43861:SF1">
    <property type="entry name" value="TRANS-ACONITATE 2-METHYLTRANSFERASE"/>
    <property type="match status" value="1"/>
</dbReference>
<comment type="caution">
    <text evidence="3">The sequence shown here is derived from an EMBL/GenBank/DDBJ whole genome shotgun (WGS) entry which is preliminary data.</text>
</comment>
<keyword evidence="3" id="KW-0489">Methyltransferase</keyword>
<feature type="region of interest" description="Disordered" evidence="1">
    <location>
        <begin position="1"/>
        <end position="30"/>
    </location>
</feature>
<evidence type="ECO:0000313" key="3">
    <source>
        <dbReference type="EMBL" id="PSJ27808.1"/>
    </source>
</evidence>
<dbReference type="CDD" id="cd02440">
    <property type="entry name" value="AdoMet_MTases"/>
    <property type="match status" value="1"/>
</dbReference>
<keyword evidence="3" id="KW-0808">Transferase</keyword>
<keyword evidence="4" id="KW-1185">Reference proteome</keyword>
<dbReference type="SUPFAM" id="SSF53335">
    <property type="entry name" value="S-adenosyl-L-methionine-dependent methyltransferases"/>
    <property type="match status" value="1"/>
</dbReference>
<evidence type="ECO:0000256" key="1">
    <source>
        <dbReference type="SAM" id="MobiDB-lite"/>
    </source>
</evidence>
<dbReference type="GO" id="GO:0032259">
    <property type="term" value="P:methylation"/>
    <property type="evidence" value="ECO:0007669"/>
    <property type="project" value="UniProtKB-KW"/>
</dbReference>